<dbReference type="STRING" id="644284.Arch_0480"/>
<accession>D7BMS9</accession>
<evidence type="ECO:0000313" key="3">
    <source>
        <dbReference type="Proteomes" id="UP000000376"/>
    </source>
</evidence>
<organism evidence="2 3">
    <name type="scientific">Arcanobacterium haemolyticum (strain ATCC 9345 / DSM 20595 / CCM 5947 / CCUG 17215 / LMG 16163 / NBRC 15585 / NCTC 8452 / 11018)</name>
    <dbReference type="NCBI Taxonomy" id="644284"/>
    <lineage>
        <taxon>Bacteria</taxon>
        <taxon>Bacillati</taxon>
        <taxon>Actinomycetota</taxon>
        <taxon>Actinomycetes</taxon>
        <taxon>Actinomycetales</taxon>
        <taxon>Actinomycetaceae</taxon>
        <taxon>Arcanobacterium</taxon>
    </lineage>
</organism>
<proteinExistence type="predicted"/>
<dbReference type="OrthoDB" id="4113332at2"/>
<evidence type="ECO:0000256" key="1">
    <source>
        <dbReference type="SAM" id="MobiDB-lite"/>
    </source>
</evidence>
<evidence type="ECO:0008006" key="4">
    <source>
        <dbReference type="Google" id="ProtNLM"/>
    </source>
</evidence>
<protein>
    <recommendedName>
        <fullName evidence="4">Lipoprotein</fullName>
    </recommendedName>
</protein>
<dbReference type="HOGENOM" id="CLU_1308020_0_0_11"/>
<dbReference type="RefSeq" id="WP_013169726.1">
    <property type="nucleotide sequence ID" value="NC_014218.1"/>
</dbReference>
<dbReference type="KEGG" id="ahe:Arch_0480"/>
<dbReference type="EMBL" id="CP002045">
    <property type="protein sequence ID" value="ADH92228.1"/>
    <property type="molecule type" value="Genomic_DNA"/>
</dbReference>
<dbReference type="PROSITE" id="PS51257">
    <property type="entry name" value="PROKAR_LIPOPROTEIN"/>
    <property type="match status" value="1"/>
</dbReference>
<feature type="region of interest" description="Disordered" evidence="1">
    <location>
        <begin position="22"/>
        <end position="49"/>
    </location>
</feature>
<keyword evidence="3" id="KW-1185">Reference proteome</keyword>
<dbReference type="Proteomes" id="UP000000376">
    <property type="component" value="Chromosome"/>
</dbReference>
<evidence type="ECO:0000313" key="2">
    <source>
        <dbReference type="EMBL" id="ADH92228.1"/>
    </source>
</evidence>
<gene>
    <name evidence="2" type="ordered locus">Arch_0480</name>
</gene>
<reference evidence="2 3" key="1">
    <citation type="journal article" date="2010" name="Stand. Genomic Sci.">
        <title>Complete genome sequence of Arcanobacterium haemolyticum type strain (11018).</title>
        <authorList>
            <person name="Yasawong M."/>
            <person name="Teshima H."/>
            <person name="Lapidus A."/>
            <person name="Nolan M."/>
            <person name="Lucas S."/>
            <person name="Glavina Del Rio T."/>
            <person name="Tice H."/>
            <person name="Cheng J."/>
            <person name="Bruce D."/>
            <person name="Detter C."/>
            <person name="Tapia R."/>
            <person name="Han C."/>
            <person name="Goodwin L."/>
            <person name="Pitluck S."/>
            <person name="Liolios K."/>
            <person name="Ivanova N."/>
            <person name="Mavromatis K."/>
            <person name="Mikhailova N."/>
            <person name="Pati A."/>
            <person name="Chen A."/>
            <person name="Palaniappan K."/>
            <person name="Land M."/>
            <person name="Hauser L."/>
            <person name="Chang Y."/>
            <person name="Jeffries C."/>
            <person name="Rohde M."/>
            <person name="Sikorski J."/>
            <person name="Pukall R."/>
            <person name="Goker M."/>
            <person name="Woyke T."/>
            <person name="Bristow J."/>
            <person name="Eisen J."/>
            <person name="Markowitz V."/>
            <person name="Hugenholtz P."/>
            <person name="Kyrpides N."/>
            <person name="Klenk H."/>
        </authorList>
    </citation>
    <scope>NUCLEOTIDE SEQUENCE [LARGE SCALE GENOMIC DNA]</scope>
    <source>
        <strain evidence="3">ATCC 9345 / DSM 20595 / CCUG 17215 / LMG 16163 / NBRC 15585 / NCTC 8452 / 11018</strain>
    </source>
</reference>
<dbReference type="AlphaFoldDB" id="D7BMS9"/>
<name>D7BMS9_ARCHD</name>
<sequence length="210" mass="22895">MSRKFFGILAAATIVLTGCSDTQSATDKVTDKPAASETKKEEPKPTLSETTLKRALKETDLKETPQEDRNVYDAPVLHLEVPKELIRQHDKKDGRIGFWKDADESRSIVLAVVGIAGVAQNAENYAAMLREASQAQGKNVDVQEDVEFGDVSAHHISVSGGAYHSEIFAFTVDGVAYELTLNAKSPELLDTLRPFALTTVATPKEHRSAN</sequence>